<dbReference type="PANTHER" id="PTHR10625">
    <property type="entry name" value="HISTONE DEACETYLASE HDAC1-RELATED"/>
    <property type="match status" value="1"/>
</dbReference>
<dbReference type="Pfam" id="PF00850">
    <property type="entry name" value="Hist_deacetyl"/>
    <property type="match status" value="1"/>
</dbReference>
<gene>
    <name evidence="3" type="ORF">SAMN04488087_1317</name>
</gene>
<dbReference type="STRING" id="633813.SAMN04488087_1317"/>
<dbReference type="InterPro" id="IPR037138">
    <property type="entry name" value="His_deacetylse_dom_sf"/>
</dbReference>
<dbReference type="GO" id="GO:0004407">
    <property type="term" value="F:histone deacetylase activity"/>
    <property type="evidence" value="ECO:0007669"/>
    <property type="project" value="TreeGrafter"/>
</dbReference>
<dbReference type="GO" id="GO:0040029">
    <property type="term" value="P:epigenetic regulation of gene expression"/>
    <property type="evidence" value="ECO:0007669"/>
    <property type="project" value="TreeGrafter"/>
</dbReference>
<dbReference type="Gene3D" id="3.40.800.20">
    <property type="entry name" value="Histone deacetylase domain"/>
    <property type="match status" value="1"/>
</dbReference>
<evidence type="ECO:0000259" key="2">
    <source>
        <dbReference type="Pfam" id="PF00850"/>
    </source>
</evidence>
<organism evidence="3 4">
    <name type="scientific">Rhodothermus profundi</name>
    <dbReference type="NCBI Taxonomy" id="633813"/>
    <lineage>
        <taxon>Bacteria</taxon>
        <taxon>Pseudomonadati</taxon>
        <taxon>Rhodothermota</taxon>
        <taxon>Rhodothermia</taxon>
        <taxon>Rhodothermales</taxon>
        <taxon>Rhodothermaceae</taxon>
        <taxon>Rhodothermus</taxon>
    </lineage>
</organism>
<dbReference type="Proteomes" id="UP000185812">
    <property type="component" value="Unassembled WGS sequence"/>
</dbReference>
<dbReference type="InterPro" id="IPR023696">
    <property type="entry name" value="Ureohydrolase_dom_sf"/>
</dbReference>
<dbReference type="SUPFAM" id="SSF52768">
    <property type="entry name" value="Arginase/deacetylase"/>
    <property type="match status" value="1"/>
</dbReference>
<comment type="similarity">
    <text evidence="1">Belongs to the histone deacetylase family.</text>
</comment>
<reference evidence="4" key="1">
    <citation type="submission" date="2016-11" db="EMBL/GenBank/DDBJ databases">
        <authorList>
            <person name="Varghese N."/>
            <person name="Submissions S."/>
        </authorList>
    </citation>
    <scope>NUCLEOTIDE SEQUENCE [LARGE SCALE GENOMIC DNA]</scope>
    <source>
        <strain evidence="4">DSM 22212</strain>
    </source>
</reference>
<feature type="domain" description="Histone deacetylase" evidence="2">
    <location>
        <begin position="19"/>
        <end position="307"/>
    </location>
</feature>
<dbReference type="InterPro" id="IPR023801">
    <property type="entry name" value="His_deacetylse_dom"/>
</dbReference>
<evidence type="ECO:0000256" key="1">
    <source>
        <dbReference type="ARBA" id="ARBA00005947"/>
    </source>
</evidence>
<dbReference type="CDD" id="cd09992">
    <property type="entry name" value="HDAC_classII"/>
    <property type="match status" value="1"/>
</dbReference>
<dbReference type="PRINTS" id="PR01270">
    <property type="entry name" value="HDASUPER"/>
</dbReference>
<keyword evidence="4" id="KW-1185">Reference proteome</keyword>
<dbReference type="RefSeq" id="WP_072715160.1">
    <property type="nucleotide sequence ID" value="NZ_FRAU01000003.1"/>
</dbReference>
<dbReference type="OrthoDB" id="9808367at2"/>
<accession>A0A1M6T1A5</accession>
<protein>
    <submittedName>
        <fullName evidence="3">Acetoin utilization deacetylase AcuC</fullName>
    </submittedName>
</protein>
<evidence type="ECO:0000313" key="4">
    <source>
        <dbReference type="Proteomes" id="UP000185812"/>
    </source>
</evidence>
<dbReference type="PANTHER" id="PTHR10625:SF10">
    <property type="entry name" value="HISTONE DEACETYLASE HDAC1"/>
    <property type="match status" value="1"/>
</dbReference>
<evidence type="ECO:0000313" key="3">
    <source>
        <dbReference type="EMBL" id="SHK50699.1"/>
    </source>
</evidence>
<name>A0A1M6T1A5_9BACT</name>
<dbReference type="EMBL" id="FRAU01000003">
    <property type="protein sequence ID" value="SHK50699.1"/>
    <property type="molecule type" value="Genomic_DNA"/>
</dbReference>
<dbReference type="InterPro" id="IPR000286">
    <property type="entry name" value="HDACs"/>
</dbReference>
<sequence length="343" mass="38256">MITAFALNPSHTQHYEPGHVERPERLEAIRARLSASPYWNRLQHLQPLPVDWDLVHQVHRRTYLERLQQALRRAPTRLDPDTYVQPDSLQVALEAVGALLAVTKAVLEGQADNGFAAVRPPGHHATPERAMGFCLLSNVALAVRWAQQTFGVERVAIVDFDVHHGNGTQAVFYEDPHVLFLSVHQFPHYPGTGRMEEIGTGRGRGATVNVPLPAYTGDDGYLEVFRRLLGPVVRRFRPEVLFVSAGYDAHWRDPLSAMQLSVSGYADLVYELMEWADACCDNRLVMTLEGGYDTEALAASVAATVARLLDPTAPVEDPIGPSPHETVDVRDLLYELRLLHRVT</sequence>
<proteinExistence type="inferred from homology"/>
<dbReference type="AlphaFoldDB" id="A0A1M6T1A5"/>